<dbReference type="AlphaFoldDB" id="A0A6J6GHC0"/>
<proteinExistence type="predicted"/>
<dbReference type="EMBL" id="CAEZSR010000321">
    <property type="protein sequence ID" value="CAB4600712.1"/>
    <property type="molecule type" value="Genomic_DNA"/>
</dbReference>
<gene>
    <name evidence="2" type="ORF">UFOPK1493_04304</name>
</gene>
<sequence length="282" mass="30399">MIGLVQLEHHVVADVDDVADRAHPGRLQAAHHPVRRRTHTDAGDDDRGEPRAPLAVHQLHRGRARLGRRDDRSRCGCQRDTEVRGDVAGRAEVAPAVRAVAGEVDVEHDLAAQPERLAVRQAERGVGGQDQDARVVVAEAEFARRAEHALAVDAEDRPRLDEPAVGHAGARGGERDDVVGRHVERAAPHVALDAVAGVDPHPVHLGRVGMALRAEHAGRDHAVDRGAGVEDLLHLHPERGHASRERLRIDAGGCEPGGEVVEPGEDEFHDGLRSVSVVRTAR</sequence>
<feature type="region of interest" description="Disordered" evidence="1">
    <location>
        <begin position="25"/>
        <end position="53"/>
    </location>
</feature>
<accession>A0A6J6GHC0</accession>
<evidence type="ECO:0000313" key="2">
    <source>
        <dbReference type="EMBL" id="CAB4600712.1"/>
    </source>
</evidence>
<reference evidence="2" key="1">
    <citation type="submission" date="2020-05" db="EMBL/GenBank/DDBJ databases">
        <authorList>
            <person name="Chiriac C."/>
            <person name="Salcher M."/>
            <person name="Ghai R."/>
            <person name="Kavagutti S V."/>
        </authorList>
    </citation>
    <scope>NUCLEOTIDE SEQUENCE</scope>
</reference>
<organism evidence="2">
    <name type="scientific">freshwater metagenome</name>
    <dbReference type="NCBI Taxonomy" id="449393"/>
    <lineage>
        <taxon>unclassified sequences</taxon>
        <taxon>metagenomes</taxon>
        <taxon>ecological metagenomes</taxon>
    </lineage>
</organism>
<evidence type="ECO:0000256" key="1">
    <source>
        <dbReference type="SAM" id="MobiDB-lite"/>
    </source>
</evidence>
<name>A0A6J6GHC0_9ZZZZ</name>
<protein>
    <submittedName>
        <fullName evidence="2">Unannotated protein</fullName>
    </submittedName>
</protein>